<dbReference type="Proteomes" id="UP001305647">
    <property type="component" value="Unassembled WGS sequence"/>
</dbReference>
<gene>
    <name evidence="2" type="ORF">N658DRAFT_482046</name>
</gene>
<feature type="region of interest" description="Disordered" evidence="1">
    <location>
        <begin position="212"/>
        <end position="236"/>
    </location>
</feature>
<organism evidence="2 3">
    <name type="scientific">Parathielavia hyrcaniae</name>
    <dbReference type="NCBI Taxonomy" id="113614"/>
    <lineage>
        <taxon>Eukaryota</taxon>
        <taxon>Fungi</taxon>
        <taxon>Dikarya</taxon>
        <taxon>Ascomycota</taxon>
        <taxon>Pezizomycotina</taxon>
        <taxon>Sordariomycetes</taxon>
        <taxon>Sordariomycetidae</taxon>
        <taxon>Sordariales</taxon>
        <taxon>Chaetomiaceae</taxon>
        <taxon>Parathielavia</taxon>
    </lineage>
</organism>
<comment type="caution">
    <text evidence="2">The sequence shown here is derived from an EMBL/GenBank/DDBJ whole genome shotgun (WGS) entry which is preliminary data.</text>
</comment>
<dbReference type="AlphaFoldDB" id="A0AAN6Q9G9"/>
<accession>A0AAN6Q9G9</accession>
<protein>
    <submittedName>
        <fullName evidence="2">Uncharacterized protein</fullName>
    </submittedName>
</protein>
<evidence type="ECO:0000313" key="3">
    <source>
        <dbReference type="Proteomes" id="UP001305647"/>
    </source>
</evidence>
<feature type="compositionally biased region" description="Acidic residues" evidence="1">
    <location>
        <begin position="212"/>
        <end position="224"/>
    </location>
</feature>
<dbReference type="EMBL" id="MU863624">
    <property type="protein sequence ID" value="KAK4106112.1"/>
    <property type="molecule type" value="Genomic_DNA"/>
</dbReference>
<reference evidence="2" key="2">
    <citation type="submission" date="2023-05" db="EMBL/GenBank/DDBJ databases">
        <authorList>
            <consortium name="Lawrence Berkeley National Laboratory"/>
            <person name="Steindorff A."/>
            <person name="Hensen N."/>
            <person name="Bonometti L."/>
            <person name="Westerberg I."/>
            <person name="Brannstrom I.O."/>
            <person name="Guillou S."/>
            <person name="Cros-Aarteil S."/>
            <person name="Calhoun S."/>
            <person name="Haridas S."/>
            <person name="Kuo A."/>
            <person name="Mondo S."/>
            <person name="Pangilinan J."/>
            <person name="Riley R."/>
            <person name="Labutti K."/>
            <person name="Andreopoulos B."/>
            <person name="Lipzen A."/>
            <person name="Chen C."/>
            <person name="Yanf M."/>
            <person name="Daum C."/>
            <person name="Ng V."/>
            <person name="Clum A."/>
            <person name="Ohm R."/>
            <person name="Martin F."/>
            <person name="Silar P."/>
            <person name="Natvig D."/>
            <person name="Lalanne C."/>
            <person name="Gautier V."/>
            <person name="Ament-Velasquez S.L."/>
            <person name="Kruys A."/>
            <person name="Hutchinson M.I."/>
            <person name="Powell A.J."/>
            <person name="Barry K."/>
            <person name="Miller A.N."/>
            <person name="Grigoriev I.V."/>
            <person name="Debuchy R."/>
            <person name="Gladieux P."/>
            <person name="Thoren M.H."/>
            <person name="Johannesson H."/>
        </authorList>
    </citation>
    <scope>NUCLEOTIDE SEQUENCE</scope>
    <source>
        <strain evidence="2">CBS 757.83</strain>
    </source>
</reference>
<name>A0AAN6Q9G9_9PEZI</name>
<sequence>MADGVRLSTGDFRKVYEHSFKTWSALYHHAAVEQPGLPLTYLDIRDAFPHHPAFPRDLQLKHVYATGRSSWGSNQPDCEQGLPSFHREVQIGVVSRDSTPLSVAAPSERGEIRWEVRLHAACEGHGLRYRGIAWDCVDGRTTATHGLLDGADTPLAIRQSPGSSHTVPIDYRRLDMDRASASENATRSVIGWLRVDGFAVDENEMSRHEWVEFPESDEEDEGGSEDSSGTMPTSSSYFDSWVSEVVSETANTVEVV</sequence>
<evidence type="ECO:0000256" key="1">
    <source>
        <dbReference type="SAM" id="MobiDB-lite"/>
    </source>
</evidence>
<reference evidence="2" key="1">
    <citation type="journal article" date="2023" name="Mol. Phylogenet. Evol.">
        <title>Genome-scale phylogeny and comparative genomics of the fungal order Sordariales.</title>
        <authorList>
            <person name="Hensen N."/>
            <person name="Bonometti L."/>
            <person name="Westerberg I."/>
            <person name="Brannstrom I.O."/>
            <person name="Guillou S."/>
            <person name="Cros-Aarteil S."/>
            <person name="Calhoun S."/>
            <person name="Haridas S."/>
            <person name="Kuo A."/>
            <person name="Mondo S."/>
            <person name="Pangilinan J."/>
            <person name="Riley R."/>
            <person name="LaButti K."/>
            <person name="Andreopoulos B."/>
            <person name="Lipzen A."/>
            <person name="Chen C."/>
            <person name="Yan M."/>
            <person name="Daum C."/>
            <person name="Ng V."/>
            <person name="Clum A."/>
            <person name="Steindorff A."/>
            <person name="Ohm R.A."/>
            <person name="Martin F."/>
            <person name="Silar P."/>
            <person name="Natvig D.O."/>
            <person name="Lalanne C."/>
            <person name="Gautier V."/>
            <person name="Ament-Velasquez S.L."/>
            <person name="Kruys A."/>
            <person name="Hutchinson M.I."/>
            <person name="Powell A.J."/>
            <person name="Barry K."/>
            <person name="Miller A.N."/>
            <person name="Grigoriev I.V."/>
            <person name="Debuchy R."/>
            <person name="Gladieux P."/>
            <person name="Hiltunen Thoren M."/>
            <person name="Johannesson H."/>
        </authorList>
    </citation>
    <scope>NUCLEOTIDE SEQUENCE</scope>
    <source>
        <strain evidence="2">CBS 757.83</strain>
    </source>
</reference>
<proteinExistence type="predicted"/>
<evidence type="ECO:0000313" key="2">
    <source>
        <dbReference type="EMBL" id="KAK4106112.1"/>
    </source>
</evidence>
<keyword evidence="3" id="KW-1185">Reference proteome</keyword>